<dbReference type="PROSITE" id="PS51123">
    <property type="entry name" value="OMPA_2"/>
    <property type="match status" value="1"/>
</dbReference>
<sequence>MSDEPKDLPDSESTEPELERTEKSTTKNRAPSPVILAFCMVIVGLLVVLIIQGIQPGGALASKDSPSMDALKADIETRRTLLNRERIAMGLEPMAGASGTEAAEEVAARLKTDADTLASLAGSFQVLLEDKDRELDLARKEAIDSLKETQRMRELLEAIRIERDKALLEATRNSTLQGQLDAANNRIALLDAELVRLREEPGRLQQELLACQSERSQLLNRIADLEAQLAQLSQADLFATTENAILKEAIALFRELRKLEGKADSEIMSAYSSFGAKYGASVLKKCDFATGSSEIAPELNAGLMATMSEVPDGAIIFAVGYASRTGNADNNQTLSSDRATAVAQLLDSAKQPNQRVQAVYLGQTDRFSSRVPERNQIVEIWQIVPPNMR</sequence>
<comment type="caution">
    <text evidence="6">The sequence shown here is derived from an EMBL/GenBank/DDBJ whole genome shotgun (WGS) entry which is preliminary data.</text>
</comment>
<evidence type="ECO:0000256" key="2">
    <source>
        <dbReference type="SAM" id="Coils"/>
    </source>
</evidence>
<evidence type="ECO:0000256" key="3">
    <source>
        <dbReference type="SAM" id="MobiDB-lite"/>
    </source>
</evidence>
<dbReference type="InterPro" id="IPR006665">
    <property type="entry name" value="OmpA-like"/>
</dbReference>
<dbReference type="EMBL" id="JBHTBS010000002">
    <property type="protein sequence ID" value="MFC7336741.1"/>
    <property type="molecule type" value="Genomic_DNA"/>
</dbReference>
<dbReference type="Gene3D" id="3.30.1330.60">
    <property type="entry name" value="OmpA-like domain"/>
    <property type="match status" value="1"/>
</dbReference>
<evidence type="ECO:0000256" key="4">
    <source>
        <dbReference type="SAM" id="Phobius"/>
    </source>
</evidence>
<organism evidence="6 7">
    <name type="scientific">Haloferula chungangensis</name>
    <dbReference type="NCBI Taxonomy" id="1048331"/>
    <lineage>
        <taxon>Bacteria</taxon>
        <taxon>Pseudomonadati</taxon>
        <taxon>Verrucomicrobiota</taxon>
        <taxon>Verrucomicrobiia</taxon>
        <taxon>Verrucomicrobiales</taxon>
        <taxon>Verrucomicrobiaceae</taxon>
        <taxon>Haloferula</taxon>
    </lineage>
</organism>
<evidence type="ECO:0000256" key="1">
    <source>
        <dbReference type="PROSITE-ProRule" id="PRU00473"/>
    </source>
</evidence>
<accession>A0ABW2L6N9</accession>
<keyword evidence="4" id="KW-1133">Transmembrane helix</keyword>
<keyword evidence="4" id="KW-0812">Transmembrane</keyword>
<feature type="transmembrane region" description="Helical" evidence="4">
    <location>
        <begin position="34"/>
        <end position="54"/>
    </location>
</feature>
<feature type="domain" description="OmpA-like" evidence="5">
    <location>
        <begin position="275"/>
        <end position="389"/>
    </location>
</feature>
<protein>
    <submittedName>
        <fullName evidence="6">OmpA family protein</fullName>
    </submittedName>
</protein>
<dbReference type="SUPFAM" id="SSF103088">
    <property type="entry name" value="OmpA-like"/>
    <property type="match status" value="1"/>
</dbReference>
<keyword evidence="2" id="KW-0175">Coiled coil</keyword>
<keyword evidence="1 4" id="KW-0472">Membrane</keyword>
<gene>
    <name evidence="6" type="ORF">ACFQY0_06100</name>
</gene>
<feature type="coiled-coil region" evidence="2">
    <location>
        <begin position="173"/>
        <end position="235"/>
    </location>
</feature>
<evidence type="ECO:0000313" key="7">
    <source>
        <dbReference type="Proteomes" id="UP001596472"/>
    </source>
</evidence>
<dbReference type="RefSeq" id="WP_379710342.1">
    <property type="nucleotide sequence ID" value="NZ_JBHTBS010000002.1"/>
</dbReference>
<evidence type="ECO:0000313" key="6">
    <source>
        <dbReference type="EMBL" id="MFC7336741.1"/>
    </source>
</evidence>
<keyword evidence="7" id="KW-1185">Reference proteome</keyword>
<dbReference type="InterPro" id="IPR036737">
    <property type="entry name" value="OmpA-like_sf"/>
</dbReference>
<name>A0ABW2L6N9_9BACT</name>
<proteinExistence type="predicted"/>
<dbReference type="Pfam" id="PF00691">
    <property type="entry name" value="OmpA"/>
    <property type="match status" value="1"/>
</dbReference>
<evidence type="ECO:0000259" key="5">
    <source>
        <dbReference type="PROSITE" id="PS51123"/>
    </source>
</evidence>
<dbReference type="Proteomes" id="UP001596472">
    <property type="component" value="Unassembled WGS sequence"/>
</dbReference>
<feature type="region of interest" description="Disordered" evidence="3">
    <location>
        <begin position="1"/>
        <end position="27"/>
    </location>
</feature>
<reference evidence="7" key="1">
    <citation type="journal article" date="2019" name="Int. J. Syst. Evol. Microbiol.">
        <title>The Global Catalogue of Microorganisms (GCM) 10K type strain sequencing project: providing services to taxonomists for standard genome sequencing and annotation.</title>
        <authorList>
            <consortium name="The Broad Institute Genomics Platform"/>
            <consortium name="The Broad Institute Genome Sequencing Center for Infectious Disease"/>
            <person name="Wu L."/>
            <person name="Ma J."/>
        </authorList>
    </citation>
    <scope>NUCLEOTIDE SEQUENCE [LARGE SCALE GENOMIC DNA]</scope>
    <source>
        <strain evidence="7">CGMCC 4.1467</strain>
    </source>
</reference>